<evidence type="ECO:0000313" key="8">
    <source>
        <dbReference type="EMBL" id="PIK33909.1"/>
    </source>
</evidence>
<dbReference type="OrthoDB" id="21595at2759"/>
<dbReference type="InterPro" id="IPR036872">
    <property type="entry name" value="CH_dom_sf"/>
</dbReference>
<keyword evidence="9" id="KW-1185">Reference proteome</keyword>
<feature type="region of interest" description="Disordered" evidence="6">
    <location>
        <begin position="139"/>
        <end position="195"/>
    </location>
</feature>
<dbReference type="GO" id="GO:0007015">
    <property type="term" value="P:actin filament organization"/>
    <property type="evidence" value="ECO:0007669"/>
    <property type="project" value="TreeGrafter"/>
</dbReference>
<dbReference type="PROSITE" id="PS50021">
    <property type="entry name" value="CH"/>
    <property type="match status" value="1"/>
</dbReference>
<reference evidence="8 9" key="1">
    <citation type="journal article" date="2017" name="PLoS Biol.">
        <title>The sea cucumber genome provides insights into morphological evolution and visceral regeneration.</title>
        <authorList>
            <person name="Zhang X."/>
            <person name="Sun L."/>
            <person name="Yuan J."/>
            <person name="Sun Y."/>
            <person name="Gao Y."/>
            <person name="Zhang L."/>
            <person name="Li S."/>
            <person name="Dai H."/>
            <person name="Hamel J.F."/>
            <person name="Liu C."/>
            <person name="Yu Y."/>
            <person name="Liu S."/>
            <person name="Lin W."/>
            <person name="Guo K."/>
            <person name="Jin S."/>
            <person name="Xu P."/>
            <person name="Storey K.B."/>
            <person name="Huan P."/>
            <person name="Zhang T."/>
            <person name="Zhou Y."/>
            <person name="Zhang J."/>
            <person name="Lin C."/>
            <person name="Li X."/>
            <person name="Xing L."/>
            <person name="Huo D."/>
            <person name="Sun M."/>
            <person name="Wang L."/>
            <person name="Mercier A."/>
            <person name="Li F."/>
            <person name="Yang H."/>
            <person name="Xiang J."/>
        </authorList>
    </citation>
    <scope>NUCLEOTIDE SEQUENCE [LARGE SCALE GENOMIC DNA]</scope>
    <source>
        <strain evidence="8">Shaxun</strain>
        <tissue evidence="8">Muscle</tissue>
    </source>
</reference>
<evidence type="ECO:0000259" key="7">
    <source>
        <dbReference type="PROSITE" id="PS50021"/>
    </source>
</evidence>
<evidence type="ECO:0000256" key="6">
    <source>
        <dbReference type="SAM" id="MobiDB-lite"/>
    </source>
</evidence>
<evidence type="ECO:0000256" key="3">
    <source>
        <dbReference type="ARBA" id="ARBA00022860"/>
    </source>
</evidence>
<evidence type="ECO:0000256" key="4">
    <source>
        <dbReference type="ARBA" id="ARBA00023203"/>
    </source>
</evidence>
<evidence type="ECO:0000313" key="9">
    <source>
        <dbReference type="Proteomes" id="UP000230750"/>
    </source>
</evidence>
<dbReference type="PANTHER" id="PTHR47385:SF14">
    <property type="entry name" value="TRANSGELIN"/>
    <property type="match status" value="1"/>
</dbReference>
<dbReference type="SUPFAM" id="SSF47576">
    <property type="entry name" value="Calponin-homology domain, CH-domain"/>
    <property type="match status" value="1"/>
</dbReference>
<organism evidence="8 9">
    <name type="scientific">Stichopus japonicus</name>
    <name type="common">Sea cucumber</name>
    <dbReference type="NCBI Taxonomy" id="307972"/>
    <lineage>
        <taxon>Eukaryota</taxon>
        <taxon>Metazoa</taxon>
        <taxon>Echinodermata</taxon>
        <taxon>Eleutherozoa</taxon>
        <taxon>Echinozoa</taxon>
        <taxon>Holothuroidea</taxon>
        <taxon>Aspidochirotacea</taxon>
        <taxon>Aspidochirotida</taxon>
        <taxon>Stichopodidae</taxon>
        <taxon>Apostichopus</taxon>
    </lineage>
</organism>
<comment type="function">
    <text evidence="5">Thin filament-associated protein that is implicated in the regulation and modulation of smooth muscle contraction. It is capable of binding to actin, calmodulin and tropomyosin. The interaction of calponin with actin inhibits the actomyosin Mg-ATPase activity.</text>
</comment>
<feature type="domain" description="Calponin-homology (CH)" evidence="7">
    <location>
        <begin position="28"/>
        <end position="132"/>
    </location>
</feature>
<dbReference type="EMBL" id="MRZV01002362">
    <property type="protein sequence ID" value="PIK33909.1"/>
    <property type="molecule type" value="Genomic_DNA"/>
</dbReference>
<dbReference type="Gene3D" id="1.10.418.10">
    <property type="entry name" value="Calponin-like domain"/>
    <property type="match status" value="1"/>
</dbReference>
<keyword evidence="3" id="KW-0112">Calmodulin-binding</keyword>
<dbReference type="Pfam" id="PF00307">
    <property type="entry name" value="CH"/>
    <property type="match status" value="1"/>
</dbReference>
<dbReference type="InterPro" id="IPR001997">
    <property type="entry name" value="Calponin/LIMCH1"/>
</dbReference>
<dbReference type="GO" id="GO:0031032">
    <property type="term" value="P:actomyosin structure organization"/>
    <property type="evidence" value="ECO:0007669"/>
    <property type="project" value="InterPro"/>
</dbReference>
<dbReference type="AlphaFoldDB" id="A0A2G8JDX1"/>
<dbReference type="PROSITE" id="PS51122">
    <property type="entry name" value="CALPONIN_2"/>
    <property type="match status" value="1"/>
</dbReference>
<evidence type="ECO:0000256" key="2">
    <source>
        <dbReference type="ARBA" id="ARBA00022737"/>
    </source>
</evidence>
<keyword evidence="4" id="KW-0009">Actin-binding</keyword>
<feature type="compositionally biased region" description="Basic and acidic residues" evidence="6">
    <location>
        <begin position="147"/>
        <end position="164"/>
    </location>
</feature>
<comment type="caution">
    <text evidence="8">The sequence shown here is derived from an EMBL/GenBank/DDBJ whole genome shotgun (WGS) entry which is preliminary data.</text>
</comment>
<evidence type="ECO:0000256" key="5">
    <source>
        <dbReference type="ARBA" id="ARBA00025109"/>
    </source>
</evidence>
<sequence>MMIVSLLRRGTERGGRERREGLEGKRSEALEADCRNFISHVTGEAVEGEKFDALKDGVLLCKALNCIVPGSVPKIENASKNKFAKRANIEAFVQGLTKAGVKGTELFQVNDLYENKNLAQVALGITALGRLAQKQEGYSGPILGSKEATENKREFSQEQMDAGKHITGLQMGSNKGATQSGMGIGRPRQVNPDGK</sequence>
<dbReference type="PANTHER" id="PTHR47385">
    <property type="entry name" value="CALPONIN"/>
    <property type="match status" value="1"/>
</dbReference>
<dbReference type="GO" id="GO:0015629">
    <property type="term" value="C:actin cytoskeleton"/>
    <property type="evidence" value="ECO:0007669"/>
    <property type="project" value="TreeGrafter"/>
</dbReference>
<evidence type="ECO:0000256" key="1">
    <source>
        <dbReference type="ARBA" id="ARBA00009631"/>
    </source>
</evidence>
<dbReference type="PRINTS" id="PR00889">
    <property type="entry name" value="CALPONIN"/>
</dbReference>
<feature type="compositionally biased region" description="Polar residues" evidence="6">
    <location>
        <begin position="170"/>
        <end position="181"/>
    </location>
</feature>
<dbReference type="Pfam" id="PF00402">
    <property type="entry name" value="Calponin"/>
    <property type="match status" value="1"/>
</dbReference>
<proteinExistence type="inferred from homology"/>
<name>A0A2G8JDX1_STIJA</name>
<dbReference type="GO" id="GO:0005516">
    <property type="term" value="F:calmodulin binding"/>
    <property type="evidence" value="ECO:0007669"/>
    <property type="project" value="UniProtKB-KW"/>
</dbReference>
<protein>
    <submittedName>
        <fullName evidence="8">Putative muscle-specific protein 20</fullName>
    </submittedName>
</protein>
<dbReference type="Proteomes" id="UP000230750">
    <property type="component" value="Unassembled WGS sequence"/>
</dbReference>
<comment type="similarity">
    <text evidence="1">Belongs to the calponin family.</text>
</comment>
<dbReference type="STRING" id="307972.A0A2G8JDX1"/>
<dbReference type="InterPro" id="IPR050606">
    <property type="entry name" value="Calponin-like"/>
</dbReference>
<keyword evidence="2" id="KW-0677">Repeat</keyword>
<dbReference type="InterPro" id="IPR003096">
    <property type="entry name" value="SM22_calponin"/>
</dbReference>
<dbReference type="InterPro" id="IPR001715">
    <property type="entry name" value="CH_dom"/>
</dbReference>
<dbReference type="InterPro" id="IPR000557">
    <property type="entry name" value="Calponin_repeat"/>
</dbReference>
<accession>A0A2G8JDX1</accession>
<dbReference type="GO" id="GO:0051015">
    <property type="term" value="F:actin filament binding"/>
    <property type="evidence" value="ECO:0007669"/>
    <property type="project" value="TreeGrafter"/>
</dbReference>
<dbReference type="SMART" id="SM00033">
    <property type="entry name" value="CH"/>
    <property type="match status" value="1"/>
</dbReference>
<gene>
    <name evidence="8" type="ORF">BSL78_29273</name>
</gene>
<dbReference type="PRINTS" id="PR00888">
    <property type="entry name" value="SM22CALPONIN"/>
</dbReference>